<dbReference type="Pfam" id="PF22599">
    <property type="entry name" value="SecDF_P1_head"/>
    <property type="match status" value="1"/>
</dbReference>
<gene>
    <name evidence="2" type="ORF">BHU72_01560</name>
</gene>
<sequence>MKRMIITTICIVLITMVIGCQKTIQEPAQIAFKAENGTVLATEYDLVAKEAKTQEMDGINEFLMKFKDPKKLAKMTEENLGKPIHIYYKDELISSPIVNNTLIDGWVVVTGIDEETVMEMIQTIQQQ</sequence>
<keyword evidence="3" id="KW-1185">Reference proteome</keyword>
<dbReference type="InterPro" id="IPR054384">
    <property type="entry name" value="SecDF_P1_head"/>
</dbReference>
<dbReference type="Proteomes" id="UP000095255">
    <property type="component" value="Unassembled WGS sequence"/>
</dbReference>
<reference evidence="2 3" key="1">
    <citation type="submission" date="2016-09" db="EMBL/GenBank/DDBJ databases">
        <title>Desulfuribacillus arsenicus sp. nov., an obligately anaerobic, dissimilatory arsenic- and antimonate-reducing bacterium isolated from anoxic sediments.</title>
        <authorList>
            <person name="Abin C.A."/>
            <person name="Hollibaugh J.T."/>
        </authorList>
    </citation>
    <scope>NUCLEOTIDE SEQUENCE [LARGE SCALE GENOMIC DNA]</scope>
    <source>
        <strain evidence="2 3">MLFW-2</strain>
    </source>
</reference>
<name>A0A1E5LA22_9FIRM</name>
<dbReference type="OrthoDB" id="9805019at2"/>
<feature type="domain" description="SecDF P1 head subdomain" evidence="1">
    <location>
        <begin position="67"/>
        <end position="115"/>
    </location>
</feature>
<organism evidence="2 3">
    <name type="scientific">Desulfuribacillus stibiiarsenatis</name>
    <dbReference type="NCBI Taxonomy" id="1390249"/>
    <lineage>
        <taxon>Bacteria</taxon>
        <taxon>Bacillati</taxon>
        <taxon>Bacillota</taxon>
        <taxon>Desulfuribacillia</taxon>
        <taxon>Desulfuribacillales</taxon>
        <taxon>Desulfuribacillaceae</taxon>
        <taxon>Desulfuribacillus</taxon>
    </lineage>
</organism>
<protein>
    <recommendedName>
        <fullName evidence="1">SecDF P1 head subdomain domain-containing protein</fullName>
    </recommendedName>
</protein>
<dbReference type="EMBL" id="MJAT01000001">
    <property type="protein sequence ID" value="OEH86971.1"/>
    <property type="molecule type" value="Genomic_DNA"/>
</dbReference>
<comment type="caution">
    <text evidence="2">The sequence shown here is derived from an EMBL/GenBank/DDBJ whole genome shotgun (WGS) entry which is preliminary data.</text>
</comment>
<dbReference type="PROSITE" id="PS51257">
    <property type="entry name" value="PROKAR_LIPOPROTEIN"/>
    <property type="match status" value="1"/>
</dbReference>
<dbReference type="AlphaFoldDB" id="A0A1E5LA22"/>
<evidence type="ECO:0000259" key="1">
    <source>
        <dbReference type="Pfam" id="PF22599"/>
    </source>
</evidence>
<evidence type="ECO:0000313" key="2">
    <source>
        <dbReference type="EMBL" id="OEH86971.1"/>
    </source>
</evidence>
<accession>A0A1E5LA22</accession>
<proteinExistence type="predicted"/>
<dbReference type="Gene3D" id="3.30.1360.200">
    <property type="match status" value="1"/>
</dbReference>
<dbReference type="RefSeq" id="WP_069700849.1">
    <property type="nucleotide sequence ID" value="NZ_MJAT01000001.1"/>
</dbReference>
<evidence type="ECO:0000313" key="3">
    <source>
        <dbReference type="Proteomes" id="UP000095255"/>
    </source>
</evidence>